<dbReference type="GO" id="GO:0016020">
    <property type="term" value="C:membrane"/>
    <property type="evidence" value="ECO:0007669"/>
    <property type="project" value="UniProtKB-SubCell"/>
</dbReference>
<feature type="transmembrane region" description="Helical" evidence="6">
    <location>
        <begin position="207"/>
        <end position="233"/>
    </location>
</feature>
<feature type="domain" description="EamA" evidence="7">
    <location>
        <begin position="148"/>
        <end position="282"/>
    </location>
</feature>
<evidence type="ECO:0000256" key="4">
    <source>
        <dbReference type="ARBA" id="ARBA00022989"/>
    </source>
</evidence>
<organism evidence="8 9">
    <name type="scientific">Allomeiothermus silvanus (strain ATCC 700542 / DSM 9946 / NBRC 106475 / NCIMB 13440 / VI-R2)</name>
    <name type="common">Thermus silvanus</name>
    <dbReference type="NCBI Taxonomy" id="526227"/>
    <lineage>
        <taxon>Bacteria</taxon>
        <taxon>Thermotogati</taxon>
        <taxon>Deinococcota</taxon>
        <taxon>Deinococci</taxon>
        <taxon>Thermales</taxon>
        <taxon>Thermaceae</taxon>
        <taxon>Allomeiothermus</taxon>
    </lineage>
</organism>
<feature type="transmembrane region" description="Helical" evidence="6">
    <location>
        <begin position="123"/>
        <end position="140"/>
    </location>
</feature>
<accession>D7BBC4</accession>
<keyword evidence="4 6" id="KW-1133">Transmembrane helix</keyword>
<dbReference type="PANTHER" id="PTHR32322:SF2">
    <property type="entry name" value="EAMA DOMAIN-CONTAINING PROTEIN"/>
    <property type="match status" value="1"/>
</dbReference>
<dbReference type="Proteomes" id="UP000001916">
    <property type="component" value="Chromosome"/>
</dbReference>
<dbReference type="Pfam" id="PF00892">
    <property type="entry name" value="EamA"/>
    <property type="match status" value="2"/>
</dbReference>
<dbReference type="InterPro" id="IPR000620">
    <property type="entry name" value="EamA_dom"/>
</dbReference>
<feature type="transmembrane region" description="Helical" evidence="6">
    <location>
        <begin position="95"/>
        <end position="116"/>
    </location>
</feature>
<feature type="transmembrane region" description="Helical" evidence="6">
    <location>
        <begin position="146"/>
        <end position="166"/>
    </location>
</feature>
<feature type="transmembrane region" description="Helical" evidence="6">
    <location>
        <begin position="7"/>
        <end position="26"/>
    </location>
</feature>
<evidence type="ECO:0000313" key="8">
    <source>
        <dbReference type="EMBL" id="ADH62684.1"/>
    </source>
</evidence>
<evidence type="ECO:0000256" key="6">
    <source>
        <dbReference type="SAM" id="Phobius"/>
    </source>
</evidence>
<dbReference type="EMBL" id="CP002042">
    <property type="protein sequence ID" value="ADH62684.1"/>
    <property type="molecule type" value="Genomic_DNA"/>
</dbReference>
<dbReference type="eggNOG" id="COG0697">
    <property type="taxonomic scope" value="Bacteria"/>
</dbReference>
<name>D7BBC4_ALLS1</name>
<reference evidence="8 9" key="1">
    <citation type="journal article" date="2010" name="Stand. Genomic Sci.">
        <title>Complete genome sequence of Meiothermus silvanus type strain (VI-R2).</title>
        <authorList>
            <person name="Sikorski J."/>
            <person name="Tindall B.J."/>
            <person name="Lowry S."/>
            <person name="Lucas S."/>
            <person name="Nolan M."/>
            <person name="Copeland A."/>
            <person name="Glavina Del Rio T."/>
            <person name="Tice H."/>
            <person name="Cheng J.F."/>
            <person name="Han C."/>
            <person name="Pitluck S."/>
            <person name="Liolios K."/>
            <person name="Ivanova N."/>
            <person name="Mavromatis K."/>
            <person name="Mikhailova N."/>
            <person name="Pati A."/>
            <person name="Goodwin L."/>
            <person name="Chen A."/>
            <person name="Palaniappan K."/>
            <person name="Land M."/>
            <person name="Hauser L."/>
            <person name="Chang Y.J."/>
            <person name="Jeffries C.D."/>
            <person name="Rohde M."/>
            <person name="Goker M."/>
            <person name="Woyke T."/>
            <person name="Bristow J."/>
            <person name="Eisen J.A."/>
            <person name="Markowitz V."/>
            <person name="Hugenholtz P."/>
            <person name="Kyrpides N.C."/>
            <person name="Klenk H.P."/>
            <person name="Lapidus A."/>
        </authorList>
    </citation>
    <scope>NUCLEOTIDE SEQUENCE [LARGE SCALE GENOMIC DNA]</scope>
    <source>
        <strain evidence="9">ATCC 700542 / DSM 9946 / VI-R2</strain>
    </source>
</reference>
<comment type="similarity">
    <text evidence="2">Belongs to the EamA transporter family.</text>
</comment>
<dbReference type="RefSeq" id="WP_013157273.1">
    <property type="nucleotide sequence ID" value="NC_014212.1"/>
</dbReference>
<feature type="transmembrane region" description="Helical" evidence="6">
    <location>
        <begin position="240"/>
        <end position="259"/>
    </location>
</feature>
<dbReference type="SUPFAM" id="SSF103481">
    <property type="entry name" value="Multidrug resistance efflux transporter EmrE"/>
    <property type="match status" value="2"/>
</dbReference>
<evidence type="ECO:0000256" key="1">
    <source>
        <dbReference type="ARBA" id="ARBA00004141"/>
    </source>
</evidence>
<dbReference type="HOGENOM" id="CLU_033863_4_1_0"/>
<sequence>MTGDVRRGLLAGLLAASIWGGMYVVSKVVLEVIPPITLVALRMVVAFVCMVLWLRLLGRDWRLPRKLWAPVTAMGLIGYALSITAQFIGTGLAGAALGSLITTASPLVTVALAALLRIEKVSARAWIGLGIALGGVWVLSGSANANLAGVLWLIVAAVTWGILGLIGAQTVRQHDPALVSAWASLVGGVALLALVPGELARAPIGEISLGTVAGVLYLGVVSTAVAFTFWVYAVAKAGSVLSGIAFFAQPVVGGLLGWALLEEPLGLSFLLGATLLFIGALVARPS</sequence>
<evidence type="ECO:0000256" key="5">
    <source>
        <dbReference type="ARBA" id="ARBA00023136"/>
    </source>
</evidence>
<proteinExistence type="inferred from homology"/>
<keyword evidence="5 6" id="KW-0472">Membrane</keyword>
<feature type="transmembrane region" description="Helical" evidence="6">
    <location>
        <begin position="178"/>
        <end position="195"/>
    </location>
</feature>
<dbReference type="KEGG" id="msv:Mesil_0771"/>
<dbReference type="AlphaFoldDB" id="D7BBC4"/>
<comment type="subcellular location">
    <subcellularLocation>
        <location evidence="1">Membrane</location>
        <topology evidence="1">Multi-pass membrane protein</topology>
    </subcellularLocation>
</comment>
<dbReference type="InterPro" id="IPR050638">
    <property type="entry name" value="AA-Vitamin_Transporters"/>
</dbReference>
<evidence type="ECO:0000313" key="9">
    <source>
        <dbReference type="Proteomes" id="UP000001916"/>
    </source>
</evidence>
<protein>
    <recommendedName>
        <fullName evidence="7">EamA domain-containing protein</fullName>
    </recommendedName>
</protein>
<feature type="transmembrane region" description="Helical" evidence="6">
    <location>
        <begin position="265"/>
        <end position="283"/>
    </location>
</feature>
<evidence type="ECO:0000256" key="2">
    <source>
        <dbReference type="ARBA" id="ARBA00007362"/>
    </source>
</evidence>
<feature type="transmembrane region" description="Helical" evidence="6">
    <location>
        <begin position="32"/>
        <end position="55"/>
    </location>
</feature>
<evidence type="ECO:0000259" key="7">
    <source>
        <dbReference type="Pfam" id="PF00892"/>
    </source>
</evidence>
<gene>
    <name evidence="8" type="ordered locus">Mesil_0771</name>
</gene>
<dbReference type="PANTHER" id="PTHR32322">
    <property type="entry name" value="INNER MEMBRANE TRANSPORTER"/>
    <property type="match status" value="1"/>
</dbReference>
<feature type="transmembrane region" description="Helical" evidence="6">
    <location>
        <begin position="67"/>
        <end position="89"/>
    </location>
</feature>
<evidence type="ECO:0000256" key="3">
    <source>
        <dbReference type="ARBA" id="ARBA00022692"/>
    </source>
</evidence>
<keyword evidence="3 6" id="KW-0812">Transmembrane</keyword>
<feature type="domain" description="EamA" evidence="7">
    <location>
        <begin position="7"/>
        <end position="140"/>
    </location>
</feature>
<dbReference type="STRING" id="526227.Mesil_0771"/>
<keyword evidence="9" id="KW-1185">Reference proteome</keyword>
<dbReference type="InterPro" id="IPR037185">
    <property type="entry name" value="EmrE-like"/>
</dbReference>